<evidence type="ECO:0000313" key="3">
    <source>
        <dbReference type="Proteomes" id="UP001274321"/>
    </source>
</evidence>
<keyword evidence="3" id="KW-1185">Reference proteome</keyword>
<keyword evidence="1" id="KW-0472">Membrane</keyword>
<proteinExistence type="predicted"/>
<protein>
    <submittedName>
        <fullName evidence="2">Uncharacterized protein</fullName>
    </submittedName>
</protein>
<comment type="caution">
    <text evidence="2">The sequence shown here is derived from an EMBL/GenBank/DDBJ whole genome shotgun (WGS) entry which is preliminary data.</text>
</comment>
<dbReference type="RefSeq" id="WP_319845320.1">
    <property type="nucleotide sequence ID" value="NZ_JAXAFJ010000009.1"/>
</dbReference>
<dbReference type="EMBL" id="JAXAFJ010000009">
    <property type="protein sequence ID" value="MDX6807195.1"/>
    <property type="molecule type" value="Genomic_DNA"/>
</dbReference>
<keyword evidence="1" id="KW-1133">Transmembrane helix</keyword>
<evidence type="ECO:0000256" key="1">
    <source>
        <dbReference type="SAM" id="Phobius"/>
    </source>
</evidence>
<dbReference type="Proteomes" id="UP001274321">
    <property type="component" value="Unassembled WGS sequence"/>
</dbReference>
<feature type="transmembrane region" description="Helical" evidence="1">
    <location>
        <begin position="34"/>
        <end position="52"/>
    </location>
</feature>
<accession>A0ABU4RUA7</accession>
<sequence>MAHASHHIHRHQAKPRRALEPRLSLLRLSFGQRLSGVVVIVAVLWAGVWWALS</sequence>
<evidence type="ECO:0000313" key="2">
    <source>
        <dbReference type="EMBL" id="MDX6807195.1"/>
    </source>
</evidence>
<keyword evidence="1" id="KW-0812">Transmembrane</keyword>
<gene>
    <name evidence="2" type="ORF">SCD90_14075</name>
</gene>
<organism evidence="2 3">
    <name type="scientific">Terrihabitans rhizophilus</name>
    <dbReference type="NCBI Taxonomy" id="3092662"/>
    <lineage>
        <taxon>Bacteria</taxon>
        <taxon>Pseudomonadati</taxon>
        <taxon>Pseudomonadota</taxon>
        <taxon>Alphaproteobacteria</taxon>
        <taxon>Hyphomicrobiales</taxon>
        <taxon>Terrihabitans</taxon>
    </lineage>
</organism>
<reference evidence="2 3" key="1">
    <citation type="submission" date="2023-11" db="EMBL/GenBank/DDBJ databases">
        <authorList>
            <person name="Bao R."/>
        </authorList>
    </citation>
    <scope>NUCLEOTIDE SEQUENCE [LARGE SCALE GENOMIC DNA]</scope>
    <source>
        <strain evidence="2 3">PJ23</strain>
    </source>
</reference>
<name>A0ABU4RUA7_9HYPH</name>